<reference evidence="2" key="1">
    <citation type="submission" date="2014-08" db="EMBL/GenBank/DDBJ databases">
        <authorList>
            <person name="Edwards T."/>
        </authorList>
    </citation>
    <scope>NUCLEOTIDE SEQUENCE [LARGE SCALE GENOMIC DNA]</scope>
</reference>
<evidence type="ECO:0000313" key="1">
    <source>
        <dbReference type="EMBL" id="CDX57671.1"/>
    </source>
</evidence>
<name>A0A0K2VZ15_MESPL</name>
<organism evidence="1 2">
    <name type="scientific">Mesorhizobium plurifarium</name>
    <dbReference type="NCBI Taxonomy" id="69974"/>
    <lineage>
        <taxon>Bacteria</taxon>
        <taxon>Pseudomonadati</taxon>
        <taxon>Pseudomonadota</taxon>
        <taxon>Alphaproteobacteria</taxon>
        <taxon>Hyphomicrobiales</taxon>
        <taxon>Phyllobacteriaceae</taxon>
        <taxon>Mesorhizobium</taxon>
    </lineage>
</organism>
<dbReference type="AlphaFoldDB" id="A0A0K2VZ15"/>
<dbReference type="Proteomes" id="UP000182888">
    <property type="component" value="Unassembled WGS sequence"/>
</dbReference>
<sequence>MSGVSVAGVVGRFCGPIKWQIAAPALPMNEGLSWWSLLENFIERRAVPLEAFRPNGHHLGNFLDQWRDQLACADFATVHAAGI</sequence>
<gene>
    <name evidence="1" type="ORF">MPL1032_220100</name>
</gene>
<evidence type="ECO:0000313" key="2">
    <source>
        <dbReference type="Proteomes" id="UP000182888"/>
    </source>
</evidence>
<accession>A0A0K2VZ15</accession>
<proteinExistence type="predicted"/>
<protein>
    <submittedName>
        <fullName evidence="1">Uncharacterized protein</fullName>
    </submittedName>
</protein>
<dbReference type="EMBL" id="CCND01000015">
    <property type="protein sequence ID" value="CDX57671.1"/>
    <property type="molecule type" value="Genomic_DNA"/>
</dbReference>